<sequence>MPLRRIGLVALVVVTLVASGATLGFVAGERVLADASSTPASARGAADALDCPAGLQGRPGLTDEATASRIVELYPNPTVHDNVGEYLVLATPPETRLENWTITDGHRTAALPNETVSGRVALSTSPNVTKGLTDEPVLELEGSLRLAVDGDDLELRNGSTTVDAVSYERAPLAERWFRANGDRDGTQDGNGDNDAETNGNGADETTTTTPATGDWHPRGATCLPVSSSEVNEATAFVLPDAPEVPVETIRQADDRLLLAGYTFTSSEAASVLLEAADRGVDVAVILESGPVGGTPETTEPVLERLEDGGVDVRVTGGEGARYRYHHPKYAVADDLVLVTSENWKPSGIGGASSRGWGVRLEDEALAADLASVFRADHEGWDTQSGAAFRANTSFVDDDSAATPSRSFPAEHEPATLPVDSAELLVAPDNAEERLVELIAAAEDDLLIKQASIDGDVSVLEASVDAAHRGVDVTILLDSTWYHEDENDALADDLERLAADESLPLEVALVDETDRFEKIHAKGVVIDRETAVVGSANWNENAFTNNREVLLALHGEEIAAYYAAVFEDDWEGDGGPWTLPYGLSVTVVVALALAALVGRRYVHFGDPQ</sequence>
<keyword evidence="3" id="KW-0443">Lipid metabolism</keyword>
<protein>
    <submittedName>
        <fullName evidence="7">Phospholipase</fullName>
    </submittedName>
</protein>
<feature type="transmembrane region" description="Helical" evidence="5">
    <location>
        <begin position="578"/>
        <end position="597"/>
    </location>
</feature>
<dbReference type="Gene3D" id="3.30.870.10">
    <property type="entry name" value="Endonuclease Chain A"/>
    <property type="match status" value="2"/>
</dbReference>
<keyword evidence="5" id="KW-0472">Membrane</keyword>
<dbReference type="GO" id="GO:0016891">
    <property type="term" value="F:RNA endonuclease activity producing 5'-phosphomonoesters, hydrolytic mechanism"/>
    <property type="evidence" value="ECO:0007669"/>
    <property type="project" value="TreeGrafter"/>
</dbReference>
<dbReference type="PROSITE" id="PS50035">
    <property type="entry name" value="PLD"/>
    <property type="match status" value="1"/>
</dbReference>
<proteinExistence type="predicted"/>
<evidence type="ECO:0000259" key="6">
    <source>
        <dbReference type="PROSITE" id="PS50035"/>
    </source>
</evidence>
<dbReference type="InterPro" id="IPR001736">
    <property type="entry name" value="PLipase_D/transphosphatidylase"/>
</dbReference>
<keyword evidence="8" id="KW-1185">Reference proteome</keyword>
<dbReference type="OrthoDB" id="31343at2157"/>
<feature type="region of interest" description="Disordered" evidence="4">
    <location>
        <begin position="176"/>
        <end position="219"/>
    </location>
</feature>
<evidence type="ECO:0000256" key="3">
    <source>
        <dbReference type="ARBA" id="ARBA00023098"/>
    </source>
</evidence>
<keyword evidence="5" id="KW-1133">Transmembrane helix</keyword>
<evidence type="ECO:0000313" key="8">
    <source>
        <dbReference type="Proteomes" id="UP000434101"/>
    </source>
</evidence>
<evidence type="ECO:0000256" key="2">
    <source>
        <dbReference type="ARBA" id="ARBA00022963"/>
    </source>
</evidence>
<feature type="compositionally biased region" description="Low complexity" evidence="4">
    <location>
        <begin position="196"/>
        <end position="214"/>
    </location>
</feature>
<dbReference type="CDD" id="cd09128">
    <property type="entry name" value="PLDc_unchar1_2"/>
    <property type="match status" value="1"/>
</dbReference>
<dbReference type="RefSeq" id="WP_160066520.1">
    <property type="nucleotide sequence ID" value="NZ_WUYX01000060.1"/>
</dbReference>
<dbReference type="SUPFAM" id="SSF56024">
    <property type="entry name" value="Phospholipase D/nuclease"/>
    <property type="match status" value="2"/>
</dbReference>
<dbReference type="PANTHER" id="PTHR43856">
    <property type="entry name" value="CARDIOLIPIN HYDROLASE"/>
    <property type="match status" value="1"/>
</dbReference>
<keyword evidence="1" id="KW-0378">Hydrolase</keyword>
<dbReference type="Pfam" id="PF13091">
    <property type="entry name" value="PLDc_2"/>
    <property type="match status" value="2"/>
</dbReference>
<reference evidence="7 8" key="1">
    <citation type="submission" date="2020-01" db="EMBL/GenBank/DDBJ databases">
        <title>Natronorubrum sp. JWXQ-INN 674 isolated from Inner Mongolia Autonomous Region of China.</title>
        <authorList>
            <person name="Xue Q."/>
        </authorList>
    </citation>
    <scope>NUCLEOTIDE SEQUENCE [LARGE SCALE GENOMIC DNA]</scope>
    <source>
        <strain evidence="7 8">JWXQ-INN-674</strain>
    </source>
</reference>
<dbReference type="EMBL" id="WUYX01000060">
    <property type="protein sequence ID" value="MXV63704.1"/>
    <property type="molecule type" value="Genomic_DNA"/>
</dbReference>
<feature type="compositionally biased region" description="Basic and acidic residues" evidence="4">
    <location>
        <begin position="176"/>
        <end position="186"/>
    </location>
</feature>
<evidence type="ECO:0000256" key="4">
    <source>
        <dbReference type="SAM" id="MobiDB-lite"/>
    </source>
</evidence>
<keyword evidence="5" id="KW-0812">Transmembrane</keyword>
<comment type="caution">
    <text evidence="7">The sequence shown here is derived from an EMBL/GenBank/DDBJ whole genome shotgun (WGS) entry which is preliminary data.</text>
</comment>
<accession>A0A6B0VQF2</accession>
<dbReference type="SMART" id="SM00155">
    <property type="entry name" value="PLDc"/>
    <property type="match status" value="2"/>
</dbReference>
<gene>
    <name evidence="7" type="ORF">GS429_16885</name>
</gene>
<dbReference type="AlphaFoldDB" id="A0A6B0VQF2"/>
<evidence type="ECO:0000313" key="7">
    <source>
        <dbReference type="EMBL" id="MXV63704.1"/>
    </source>
</evidence>
<dbReference type="Proteomes" id="UP000434101">
    <property type="component" value="Unassembled WGS sequence"/>
</dbReference>
<dbReference type="PANTHER" id="PTHR43856:SF1">
    <property type="entry name" value="MITOCHONDRIAL CARDIOLIPIN HYDROLASE"/>
    <property type="match status" value="1"/>
</dbReference>
<dbReference type="InterPro" id="IPR051406">
    <property type="entry name" value="PLD_domain"/>
</dbReference>
<feature type="domain" description="PLD phosphodiesterase" evidence="6">
    <location>
        <begin position="514"/>
        <end position="541"/>
    </location>
</feature>
<name>A0A6B0VQF2_9EURY</name>
<evidence type="ECO:0000256" key="5">
    <source>
        <dbReference type="SAM" id="Phobius"/>
    </source>
</evidence>
<dbReference type="GO" id="GO:0016042">
    <property type="term" value="P:lipid catabolic process"/>
    <property type="evidence" value="ECO:0007669"/>
    <property type="project" value="UniProtKB-KW"/>
</dbReference>
<keyword evidence="2" id="KW-0442">Lipid degradation</keyword>
<dbReference type="InterPro" id="IPR025202">
    <property type="entry name" value="PLD-like_dom"/>
</dbReference>
<evidence type="ECO:0000256" key="1">
    <source>
        <dbReference type="ARBA" id="ARBA00022801"/>
    </source>
</evidence>
<organism evidence="7 8">
    <name type="scientific">Natronorubrum halalkaliphilum</name>
    <dbReference type="NCBI Taxonomy" id="2691917"/>
    <lineage>
        <taxon>Archaea</taxon>
        <taxon>Methanobacteriati</taxon>
        <taxon>Methanobacteriota</taxon>
        <taxon>Stenosarchaea group</taxon>
        <taxon>Halobacteria</taxon>
        <taxon>Halobacteriales</taxon>
        <taxon>Natrialbaceae</taxon>
        <taxon>Natronorubrum</taxon>
    </lineage>
</organism>